<dbReference type="SMART" id="SM00015">
    <property type="entry name" value="IQ"/>
    <property type="match status" value="5"/>
</dbReference>
<dbReference type="RefSeq" id="XP_009833934.1">
    <property type="nucleotide sequence ID" value="XM_009835632.1"/>
</dbReference>
<dbReference type="GO" id="GO:0034128">
    <property type="term" value="P:negative regulation of MyD88-independent toll-like receptor signaling pathway"/>
    <property type="evidence" value="ECO:0007669"/>
    <property type="project" value="InterPro"/>
</dbReference>
<dbReference type="SUPFAM" id="SSF48403">
    <property type="entry name" value="Ankyrin repeat"/>
    <property type="match status" value="1"/>
</dbReference>
<dbReference type="GO" id="GO:0048678">
    <property type="term" value="P:response to axon injury"/>
    <property type="evidence" value="ECO:0007669"/>
    <property type="project" value="InterPro"/>
</dbReference>
<feature type="coiled-coil region" evidence="6">
    <location>
        <begin position="1882"/>
        <end position="1913"/>
    </location>
</feature>
<dbReference type="VEuPathDB" id="FungiDB:H257_09421"/>
<dbReference type="InterPro" id="IPR036770">
    <property type="entry name" value="Ankyrin_rpt-contain_sf"/>
</dbReference>
<dbReference type="STRING" id="112090.W4GBD6"/>
<dbReference type="OrthoDB" id="341259at2759"/>
<dbReference type="GO" id="GO:0003953">
    <property type="term" value="F:NAD+ nucleosidase activity"/>
    <property type="evidence" value="ECO:0007669"/>
    <property type="project" value="InterPro"/>
</dbReference>
<dbReference type="InterPro" id="IPR000048">
    <property type="entry name" value="IQ_motif_EF-hand-BS"/>
</dbReference>
<dbReference type="Pfam" id="PF12796">
    <property type="entry name" value="Ank_2"/>
    <property type="match status" value="1"/>
</dbReference>
<dbReference type="PROSITE" id="PS50088">
    <property type="entry name" value="ANK_REPEAT"/>
    <property type="match status" value="2"/>
</dbReference>
<dbReference type="Gene3D" id="1.10.150.50">
    <property type="entry name" value="Transcription Factor, Ets-1"/>
    <property type="match status" value="1"/>
</dbReference>
<evidence type="ECO:0000256" key="3">
    <source>
        <dbReference type="ARBA" id="ARBA00022737"/>
    </source>
</evidence>
<dbReference type="GO" id="GO:0035591">
    <property type="term" value="F:signaling adaptor activity"/>
    <property type="evidence" value="ECO:0007669"/>
    <property type="project" value="InterPro"/>
</dbReference>
<dbReference type="Gene3D" id="3.40.50.1820">
    <property type="entry name" value="alpha/beta hydrolase"/>
    <property type="match status" value="1"/>
</dbReference>
<dbReference type="PROSITE" id="PS50297">
    <property type="entry name" value="ANK_REP_REGION"/>
    <property type="match status" value="2"/>
</dbReference>
<keyword evidence="2" id="KW-0963">Cytoplasm</keyword>
<dbReference type="InterPro" id="IPR039184">
    <property type="entry name" value="SARM1"/>
</dbReference>
<dbReference type="InterPro" id="IPR024743">
    <property type="entry name" value="Dynein_HC_stalk"/>
</dbReference>
<dbReference type="EMBL" id="KI913136">
    <property type="protein sequence ID" value="ETV76389.1"/>
    <property type="molecule type" value="Genomic_DNA"/>
</dbReference>
<dbReference type="Pfam" id="PF12777">
    <property type="entry name" value="MT"/>
    <property type="match status" value="1"/>
</dbReference>
<keyword evidence="5" id="KW-0040">ANK repeat</keyword>
<evidence type="ECO:0000256" key="4">
    <source>
        <dbReference type="ARBA" id="ARBA00022801"/>
    </source>
</evidence>
<dbReference type="PANTHER" id="PTHR22998">
    <property type="entry name" value="SARM1"/>
    <property type="match status" value="1"/>
</dbReference>
<dbReference type="PROSITE" id="PS50096">
    <property type="entry name" value="IQ"/>
    <property type="match status" value="3"/>
</dbReference>
<feature type="region of interest" description="Disordered" evidence="7">
    <location>
        <begin position="385"/>
        <end position="408"/>
    </location>
</feature>
<organism evidence="9">
    <name type="scientific">Aphanomyces astaci</name>
    <name type="common">Crayfish plague agent</name>
    <dbReference type="NCBI Taxonomy" id="112090"/>
    <lineage>
        <taxon>Eukaryota</taxon>
        <taxon>Sar</taxon>
        <taxon>Stramenopiles</taxon>
        <taxon>Oomycota</taxon>
        <taxon>Saprolegniomycetes</taxon>
        <taxon>Saprolegniales</taxon>
        <taxon>Verrucalvaceae</taxon>
        <taxon>Aphanomyces</taxon>
    </lineage>
</organism>
<evidence type="ECO:0000256" key="7">
    <source>
        <dbReference type="SAM" id="MobiDB-lite"/>
    </source>
</evidence>
<dbReference type="PANTHER" id="PTHR22998:SF1">
    <property type="entry name" value="NAD(+) HYDROLASE SARM1"/>
    <property type="match status" value="1"/>
</dbReference>
<feature type="repeat" description="ANK" evidence="5">
    <location>
        <begin position="2076"/>
        <end position="2109"/>
    </location>
</feature>
<gene>
    <name evidence="9" type="ORF">H257_09421</name>
</gene>
<dbReference type="Pfam" id="PF00536">
    <property type="entry name" value="SAM_1"/>
    <property type="match status" value="1"/>
</dbReference>
<dbReference type="InterPro" id="IPR001660">
    <property type="entry name" value="SAM"/>
</dbReference>
<dbReference type="InterPro" id="IPR029058">
    <property type="entry name" value="AB_hydrolase_fold"/>
</dbReference>
<dbReference type="Gene3D" id="1.20.5.190">
    <property type="match status" value="2"/>
</dbReference>
<dbReference type="SMART" id="SM00454">
    <property type="entry name" value="SAM"/>
    <property type="match status" value="1"/>
</dbReference>
<evidence type="ECO:0000313" key="9">
    <source>
        <dbReference type="EMBL" id="ETV76389.1"/>
    </source>
</evidence>
<protein>
    <recommendedName>
        <fullName evidence="8">SAM domain-containing protein</fullName>
    </recommendedName>
</protein>
<reference evidence="9" key="1">
    <citation type="submission" date="2013-12" db="EMBL/GenBank/DDBJ databases">
        <title>The Genome Sequence of Aphanomyces astaci APO3.</title>
        <authorList>
            <consortium name="The Broad Institute Genomics Platform"/>
            <person name="Russ C."/>
            <person name="Tyler B."/>
            <person name="van West P."/>
            <person name="Dieguez-Uribeondo J."/>
            <person name="Young S.K."/>
            <person name="Zeng Q."/>
            <person name="Gargeya S."/>
            <person name="Fitzgerald M."/>
            <person name="Abouelleil A."/>
            <person name="Alvarado L."/>
            <person name="Chapman S.B."/>
            <person name="Gainer-Dewar J."/>
            <person name="Goldberg J."/>
            <person name="Griggs A."/>
            <person name="Gujja S."/>
            <person name="Hansen M."/>
            <person name="Howarth C."/>
            <person name="Imamovic A."/>
            <person name="Ireland A."/>
            <person name="Larimer J."/>
            <person name="McCowan C."/>
            <person name="Murphy C."/>
            <person name="Pearson M."/>
            <person name="Poon T.W."/>
            <person name="Priest M."/>
            <person name="Roberts A."/>
            <person name="Saif S."/>
            <person name="Shea T."/>
            <person name="Sykes S."/>
            <person name="Wortman J."/>
            <person name="Nusbaum C."/>
            <person name="Birren B."/>
        </authorList>
    </citation>
    <scope>NUCLEOTIDE SEQUENCE [LARGE SCALE GENOMIC DNA]</scope>
    <source>
        <strain evidence="9">APO3</strain>
    </source>
</reference>
<comment type="subcellular location">
    <subcellularLocation>
        <location evidence="1">Cytoplasm</location>
    </subcellularLocation>
</comment>
<dbReference type="Gene3D" id="1.20.920.20">
    <property type="match status" value="1"/>
</dbReference>
<dbReference type="GO" id="GO:0005737">
    <property type="term" value="C:cytoplasm"/>
    <property type="evidence" value="ECO:0007669"/>
    <property type="project" value="UniProtKB-SubCell"/>
</dbReference>
<evidence type="ECO:0000256" key="2">
    <source>
        <dbReference type="ARBA" id="ARBA00022490"/>
    </source>
</evidence>
<feature type="region of interest" description="Disordered" evidence="7">
    <location>
        <begin position="286"/>
        <end position="316"/>
    </location>
</feature>
<keyword evidence="6" id="KW-0175">Coiled coil</keyword>
<feature type="coiled-coil region" evidence="6">
    <location>
        <begin position="1727"/>
        <end position="1768"/>
    </location>
</feature>
<evidence type="ECO:0000259" key="8">
    <source>
        <dbReference type="PROSITE" id="PS50105"/>
    </source>
</evidence>
<evidence type="ECO:0000256" key="1">
    <source>
        <dbReference type="ARBA" id="ARBA00004496"/>
    </source>
</evidence>
<dbReference type="SUPFAM" id="SSF47769">
    <property type="entry name" value="SAM/Pointed domain"/>
    <property type="match status" value="1"/>
</dbReference>
<accession>W4GBD6</accession>
<dbReference type="GeneID" id="20811417"/>
<name>W4GBD6_APHAT</name>
<keyword evidence="4" id="KW-0378">Hydrolase</keyword>
<dbReference type="InterPro" id="IPR002110">
    <property type="entry name" value="Ankyrin_rpt"/>
</dbReference>
<feature type="coiled-coil region" evidence="6">
    <location>
        <begin position="1584"/>
        <end position="1659"/>
    </location>
</feature>
<sequence length="2122" mass="236089">MDRRHTPLKHITRDQVPTVNLDQVRQSRSWEFVCTSLTNDGDLMALDMLDTIFISGGEITAWYFTTKDGFVARKMAKNVTAQNICQAFTRVGLAYEKNHAQHVAVLWRDQCADCELLSAAELLALLEKLPRGSMSLHAFVNPKGELHAGRFANFEHDFSVNKHGKAQSKSFRIALGAQRITCMDTQLTKAMDLMTSTVIGRVEKSRKCKVVRCVVHYAVDDCGVLFLVQTHEFETTPLHVPKMKKEASSCTSLGPSATTQRMLARAKLEELMAPDERAVEAIMAQLQSSKHPKPNPRGLTSLVPPPPNALSSPAIANGGLSKLERRALSATYLGSSQKSGCCGDYCSTVIDPSGRMADAHRESLLGFPKGSSTLSSKALKYEQRLGSPVKSADDNNNPLSPKHDTTKVAAKPTHRVPFKCIAQTRAEKDLVALFVRRYLSGESCDYLAQEYFGDGEALGESFPGYYYQDCDVCANCFAFYTLIDEARSKALKKLSVSKKGKRRHEPSVDSQKSVVDQFATKLLSESPQLPWEVAWTRVQTVLRTITKVDVAELRSFVHPPPAVAMVTSVLMILLLGDTVIPPESSSGGGDDDAVMQKVWANAKKELSQGDKIMTLLTQLDLNALTSSQIHRARLYMSNALYNSDVITPIWKCAAKFCDWTVAVVDAYTLLQGHEPPTKKFTAKIRSIANHPPVKTDPTTTTAMKSVVQAKQMTRLCGPTQATRDDSPLLQHTFRCKDGVTMIPYEVVGMVDVALTKANLVVCHDFFDTLDATKVFFRSVVKNHPGCQILFFNFPGQAGTQYPVERTDDHLNTTTTLPPQQQQTTTTVHVLNNLFTSQCVYELLTHLHTSAAFLLSVPFHVVGFGNGGNIATCLAIQYGRLWPSLASIVLVNAFAKIDAQLAGILHGALNLFSCLPPNRPDLPLTYLSKFLFSDAYVAKVDPNMALSIYTAVTNAISLEGRIRICKGALHHVDLVAQLREVAVPLVVVQSVENGMVAPTNVDPFLEGRACSHIWSHQHSSKGDLNAKARQLLSNTLNAKSEKSAFVAWLRAGHEVRQESKTYICDLLEFLVAWPTSAMNDSVGPKDSEDDPTQNEELAATAITTNQLSTPAIKPIDEPSNTADVAKVSAKDNVKVKLAASQPPRLTLFKQGGGGVKPPTVELVLEKKQPPDGYKVSYAPPTNTSYDADMERTRAKLSDQVAAAEALAMEKQLLDKQDVERRLSTLRHEQELRRKQWEDEDNERLRLLELEFLGQKAARTQDHQALEATLWQDEVQREQQKMLLAGDTQGKGWLDSIDSAENNASSSDLPRDTIEAVLAHSTMEDLVLDNVVGAPPAQPTITNLFEELEAEDERKRKVGVLKVEEYELVKKQMALAQAERDKVAKVQQMEAESKLRDSMAVIVQATIRRYLAQCTLHHLRNEFAFDLKREQDGATIVRVARGALARIRTRKHKEVTRLRIEYDEATLTIQRCYKGSKARRAYRHTLRNKYAVFIQRVYRGYVGRKRVGDIRQSFARIQILHAKATKLQATYKMYREKDKYLGSRVRTLAANEIQRVVRGHLARTKVSKMKEWQGAAPGPEKLSLGLKRIEESKAEFERQQQEIDALHRAQEQAELKVSEIHSSLTESQKELAVLERELLEIDQIETDLHELTHEAEMLRTKGVDNTVPLGNGIVLNQPNETGGFETKEEARKRQAEAYAIEMAIHIKRAEREKKKKELEAEFTSVFNDVQAKKHALEEMEGKLSDMEAARMRKDREFTRLQRNLMELLEEQKYELDMIREKGIELETATATSAAAAAATAMKAKEHEKKSQAIFESTEELMKFQFMSMSLSYFSSLNMLKSLRDINADTTASAISSTAETAATAAAAAAAANIPMMKRLQVGSAELLDAASKKKKAELEEKKKREQEALEALKQPFPNAMRDWAIDDVCRWLDVLSLSQYKQAFKEGAVDGALLLELRPEDLSDILGVTHKAHILKLLVSRKKYLPLSSTERMKVSAVESEDASDNARKGVPDMETAFSQARNGRLKRLIESVEAGFDVNTEDDKGNTLLLTAAQNVNQKMVEYLILKGSNVNHKNAQGNTALHFAMAYDKEGVVGEYLIGHGADDTIENMFGLSPYDGISAEG</sequence>
<evidence type="ECO:0000256" key="5">
    <source>
        <dbReference type="PROSITE-ProRule" id="PRU00023"/>
    </source>
</evidence>
<dbReference type="Gene3D" id="1.25.40.20">
    <property type="entry name" value="Ankyrin repeat-containing domain"/>
    <property type="match status" value="1"/>
</dbReference>
<dbReference type="SUPFAM" id="SSF53474">
    <property type="entry name" value="alpha/beta-Hydrolases"/>
    <property type="match status" value="1"/>
</dbReference>
<dbReference type="Pfam" id="PF00612">
    <property type="entry name" value="IQ"/>
    <property type="match status" value="3"/>
</dbReference>
<dbReference type="PROSITE" id="PS50105">
    <property type="entry name" value="SAM_DOMAIN"/>
    <property type="match status" value="1"/>
</dbReference>
<feature type="repeat" description="ANK" evidence="5">
    <location>
        <begin position="2043"/>
        <end position="2075"/>
    </location>
</feature>
<evidence type="ECO:0000256" key="6">
    <source>
        <dbReference type="SAM" id="Coils"/>
    </source>
</evidence>
<feature type="domain" description="SAM" evidence="8">
    <location>
        <begin position="1921"/>
        <end position="1976"/>
    </location>
</feature>
<proteinExistence type="predicted"/>
<dbReference type="InterPro" id="IPR013761">
    <property type="entry name" value="SAM/pointed_sf"/>
</dbReference>
<dbReference type="SMART" id="SM00248">
    <property type="entry name" value="ANK"/>
    <property type="match status" value="2"/>
</dbReference>
<keyword evidence="3" id="KW-0677">Repeat</keyword>